<reference evidence="1" key="2">
    <citation type="submission" date="2021-04" db="EMBL/GenBank/DDBJ databases">
        <authorList>
            <person name="Gilroy R."/>
        </authorList>
    </citation>
    <scope>NUCLEOTIDE SEQUENCE</scope>
    <source>
        <strain evidence="1">8470</strain>
    </source>
</reference>
<organism evidence="1 2">
    <name type="scientific">Candidatus Phocaeicola excrementipullorum</name>
    <dbReference type="NCBI Taxonomy" id="2838731"/>
    <lineage>
        <taxon>Bacteria</taxon>
        <taxon>Pseudomonadati</taxon>
        <taxon>Bacteroidota</taxon>
        <taxon>Bacteroidia</taxon>
        <taxon>Bacteroidales</taxon>
        <taxon>Bacteroidaceae</taxon>
        <taxon>Phocaeicola</taxon>
    </lineage>
</organism>
<proteinExistence type="predicted"/>
<comment type="caution">
    <text evidence="1">The sequence shown here is derived from an EMBL/GenBank/DDBJ whole genome shotgun (WGS) entry which is preliminary data.</text>
</comment>
<sequence>MRYLDPKADLTFKKVFGEHPDLIKSLLNALLPFETPEEEINEIEYLTPELAPETPLKKNSIVDVRCRDKRGRQFIVEMQMLWSSAFMQRVLFNASKAYVRQLDGKEKYELLQPVYSLSLVNEVFAPDIEDFYHDYRIVQIQHTDRIIEGLRFIFVELPKFTPHTYSEKKMYVLWLRYLTEINGKTREIPQELLDNPEIKKAVTLLEESAFSDAQLLGYDDFWDAVRVEQTLVSDALQKGKQEGIQEGMKQGMKQGIQEGMKQGERNKEVQIAKKLKAMGMETTLIIQATGLTADEIAAL</sequence>
<protein>
    <submittedName>
        <fullName evidence="1">Rpn family recombination-promoting nuclease/putative transposase</fullName>
    </submittedName>
</protein>
<dbReference type="PANTHER" id="PTHR41317:SF1">
    <property type="entry name" value="PD-(D_E)XK NUCLEASE FAMILY TRANSPOSASE"/>
    <property type="match status" value="1"/>
</dbReference>
<dbReference type="Proteomes" id="UP000784286">
    <property type="component" value="Unassembled WGS sequence"/>
</dbReference>
<evidence type="ECO:0000313" key="2">
    <source>
        <dbReference type="Proteomes" id="UP000784286"/>
    </source>
</evidence>
<dbReference type="Pfam" id="PF12784">
    <property type="entry name" value="PDDEXK_2"/>
    <property type="match status" value="1"/>
</dbReference>
<accession>A0A948TQ26</accession>
<name>A0A948TQ26_9BACT</name>
<dbReference type="PANTHER" id="PTHR41317">
    <property type="entry name" value="PD-(D_E)XK NUCLEASE FAMILY TRANSPOSASE"/>
    <property type="match status" value="1"/>
</dbReference>
<evidence type="ECO:0000313" key="1">
    <source>
        <dbReference type="EMBL" id="MBU3857227.1"/>
    </source>
</evidence>
<gene>
    <name evidence="1" type="ORF">H9928_11935</name>
</gene>
<dbReference type="EMBL" id="JAHLFJ010000108">
    <property type="protein sequence ID" value="MBU3857227.1"/>
    <property type="molecule type" value="Genomic_DNA"/>
</dbReference>
<dbReference type="NCBIfam" id="TIGR01784">
    <property type="entry name" value="T_den_put_tspse"/>
    <property type="match status" value="1"/>
</dbReference>
<dbReference type="AlphaFoldDB" id="A0A948TQ26"/>
<reference evidence="1" key="1">
    <citation type="journal article" date="2021" name="PeerJ">
        <title>Extensive microbial diversity within the chicken gut microbiome revealed by metagenomics and culture.</title>
        <authorList>
            <person name="Gilroy R."/>
            <person name="Ravi A."/>
            <person name="Getino M."/>
            <person name="Pursley I."/>
            <person name="Horton D.L."/>
            <person name="Alikhan N.F."/>
            <person name="Baker D."/>
            <person name="Gharbi K."/>
            <person name="Hall N."/>
            <person name="Watson M."/>
            <person name="Adriaenssens E.M."/>
            <person name="Foster-Nyarko E."/>
            <person name="Jarju S."/>
            <person name="Secka A."/>
            <person name="Antonio M."/>
            <person name="Oren A."/>
            <person name="Chaudhuri R.R."/>
            <person name="La Ragione R."/>
            <person name="Hildebrand F."/>
            <person name="Pallen M.J."/>
        </authorList>
    </citation>
    <scope>NUCLEOTIDE SEQUENCE</scope>
    <source>
        <strain evidence="1">8470</strain>
    </source>
</reference>
<dbReference type="InterPro" id="IPR010106">
    <property type="entry name" value="RpnA"/>
</dbReference>